<evidence type="ECO:0000256" key="1">
    <source>
        <dbReference type="ARBA" id="ARBA00010945"/>
    </source>
</evidence>
<dbReference type="InterPro" id="IPR050356">
    <property type="entry name" value="SulA_CellDiv_inhibitor"/>
</dbReference>
<protein>
    <recommendedName>
        <fullName evidence="3">UmuC domain-containing protein</fullName>
    </recommendedName>
</protein>
<dbReference type="InterPro" id="IPR043128">
    <property type="entry name" value="Rev_trsase/Diguanyl_cyclase"/>
</dbReference>
<keyword evidence="5" id="KW-1185">Reference proteome</keyword>
<accession>A0A161ZXG2</accession>
<dbReference type="RefSeq" id="WP_063359645.1">
    <property type="nucleotide sequence ID" value="NZ_AQHB01000028.1"/>
</dbReference>
<dbReference type="GO" id="GO:0006281">
    <property type="term" value="P:DNA repair"/>
    <property type="evidence" value="ECO:0007669"/>
    <property type="project" value="InterPro"/>
</dbReference>
<organism evidence="4 5">
    <name type="scientific">Pseudoalteromonas luteoviolacea DSM 6061</name>
    <dbReference type="NCBI Taxonomy" id="1365250"/>
    <lineage>
        <taxon>Bacteria</taxon>
        <taxon>Pseudomonadati</taxon>
        <taxon>Pseudomonadota</taxon>
        <taxon>Gammaproteobacteria</taxon>
        <taxon>Alteromonadales</taxon>
        <taxon>Pseudoalteromonadaceae</taxon>
        <taxon>Pseudoalteromonas</taxon>
    </lineage>
</organism>
<dbReference type="InterPro" id="IPR043502">
    <property type="entry name" value="DNA/RNA_pol_sf"/>
</dbReference>
<dbReference type="InterPro" id="IPR001126">
    <property type="entry name" value="UmuC"/>
</dbReference>
<feature type="domain" description="UmuC" evidence="3">
    <location>
        <begin position="17"/>
        <end position="147"/>
    </location>
</feature>
<dbReference type="EMBL" id="AUYB01000103">
    <property type="protein sequence ID" value="KZN37620.1"/>
    <property type="molecule type" value="Genomic_DNA"/>
</dbReference>
<comment type="similarity">
    <text evidence="1">Belongs to the DNA polymerase type-Y family.</text>
</comment>
<dbReference type="Gene3D" id="3.30.70.270">
    <property type="match status" value="1"/>
</dbReference>
<dbReference type="CDD" id="cd03468">
    <property type="entry name" value="PolY_like"/>
    <property type="match status" value="1"/>
</dbReference>
<dbReference type="PANTHER" id="PTHR35369">
    <property type="entry name" value="BLR3025 PROTEIN-RELATED"/>
    <property type="match status" value="1"/>
</dbReference>
<dbReference type="AlphaFoldDB" id="A0A161ZXG2"/>
<sequence length="471" mass="53381">MALWLYLHFPQLQLDSLYHHDVEQQPTIIVTGRGHSVVQLNAEAHKAGIRAGMGLGAAAATCSSLCVHEYDEAQTKQRLVELAQWLYLNTAEIHLSGSCGLLLKVSGMLAMYRDVTEYWQTLQARLHAQNVHFHFSLGYSPLAAQLLAEAKLDIVCEDTKRLDYHLGRLPISALALPNKQLQGLMRVGVKSVRALFAIPMLELGKRFDTELVHYVGRLRGKLHHPVTFYQPPEVFERQLTLLYELENLDWLAKPLLKLLIQLEQFLKLRNKLTKSIKFTLLQRDCEALHLEIGSAEGEYRADKWQGLCLLVLERTQLAAPLQSIALSVTEFCEPDEISSDLFSERCGTMTAAGLLAVLQAKLGVQAVQGIEPRSDARPELATSLCAPLTSKTNSASQLKLEPMLRPNLLLPQILPLQQPVTLIQGPERICTGWWDGHEIERDYFIAQDESKRWLWVFRDRQQRWYLHGVFS</sequence>
<keyword evidence="2" id="KW-0227">DNA damage</keyword>
<gene>
    <name evidence="4" type="ORF">N475_02085</name>
</gene>
<dbReference type="Pfam" id="PF00817">
    <property type="entry name" value="IMS"/>
    <property type="match status" value="1"/>
</dbReference>
<evidence type="ECO:0000256" key="2">
    <source>
        <dbReference type="ARBA" id="ARBA00022763"/>
    </source>
</evidence>
<dbReference type="PATRIC" id="fig|1365250.3.peg.2639"/>
<dbReference type="Proteomes" id="UP000076643">
    <property type="component" value="Unassembled WGS sequence"/>
</dbReference>
<dbReference type="PANTHER" id="PTHR35369:SF2">
    <property type="entry name" value="BLR3025 PROTEIN"/>
    <property type="match status" value="1"/>
</dbReference>
<dbReference type="Gene3D" id="3.40.1170.60">
    <property type="match status" value="1"/>
</dbReference>
<evidence type="ECO:0000313" key="4">
    <source>
        <dbReference type="EMBL" id="KZN37620.1"/>
    </source>
</evidence>
<evidence type="ECO:0000313" key="5">
    <source>
        <dbReference type="Proteomes" id="UP000076643"/>
    </source>
</evidence>
<comment type="caution">
    <text evidence="4">The sequence shown here is derived from an EMBL/GenBank/DDBJ whole genome shotgun (WGS) entry which is preliminary data.</text>
</comment>
<proteinExistence type="inferred from homology"/>
<reference evidence="4 5" key="1">
    <citation type="submission" date="2013-07" db="EMBL/GenBank/DDBJ databases">
        <title>Comparative Genomic and Metabolomic Analysis of Twelve Strains of Pseudoalteromonas luteoviolacea.</title>
        <authorList>
            <person name="Vynne N.G."/>
            <person name="Mansson M."/>
            <person name="Gram L."/>
        </authorList>
    </citation>
    <scope>NUCLEOTIDE SEQUENCE [LARGE SCALE GENOMIC DNA]</scope>
    <source>
        <strain evidence="4 5">DSM 6061</strain>
    </source>
</reference>
<name>A0A161ZXG2_9GAMM</name>
<evidence type="ECO:0000259" key="3">
    <source>
        <dbReference type="Pfam" id="PF00817"/>
    </source>
</evidence>
<dbReference type="SUPFAM" id="SSF56672">
    <property type="entry name" value="DNA/RNA polymerases"/>
    <property type="match status" value="1"/>
</dbReference>